<keyword evidence="3 11" id="KW-0548">Nucleotidyltransferase</keyword>
<evidence type="ECO:0000313" key="13">
    <source>
        <dbReference type="EMBL" id="OHA48113.1"/>
    </source>
</evidence>
<reference evidence="13 14" key="1">
    <citation type="journal article" date="2016" name="Nat. Commun.">
        <title>Thousands of microbial genomes shed light on interconnected biogeochemical processes in an aquifer system.</title>
        <authorList>
            <person name="Anantharaman K."/>
            <person name="Brown C.T."/>
            <person name="Hug L.A."/>
            <person name="Sharon I."/>
            <person name="Castelle C.J."/>
            <person name="Probst A.J."/>
            <person name="Thomas B.C."/>
            <person name="Singh A."/>
            <person name="Wilkins M.J."/>
            <person name="Karaoz U."/>
            <person name="Brodie E.L."/>
            <person name="Williams K.H."/>
            <person name="Hubbard S.S."/>
            <person name="Banfield J.F."/>
        </authorList>
    </citation>
    <scope>NUCLEOTIDE SEQUENCE [LARGE SCALE GENOMIC DNA]</scope>
</reference>
<dbReference type="Gene3D" id="1.10.8.60">
    <property type="match status" value="1"/>
</dbReference>
<dbReference type="SMART" id="SM00382">
    <property type="entry name" value="AAA"/>
    <property type="match status" value="1"/>
</dbReference>
<keyword evidence="5" id="KW-0479">Metal-binding</keyword>
<dbReference type="InterPro" id="IPR045085">
    <property type="entry name" value="HLD_clamp_pol_III_gamma_tau"/>
</dbReference>
<dbReference type="PANTHER" id="PTHR11669:SF0">
    <property type="entry name" value="PROTEIN STICHEL-LIKE 2"/>
    <property type="match status" value="1"/>
</dbReference>
<dbReference type="InterPro" id="IPR027417">
    <property type="entry name" value="P-loop_NTPase"/>
</dbReference>
<organism evidence="13 14">
    <name type="scientific">Candidatus Terrybacteria bacterium RIFCSPHIGHO2_01_FULL_48_17</name>
    <dbReference type="NCBI Taxonomy" id="1802362"/>
    <lineage>
        <taxon>Bacteria</taxon>
        <taxon>Candidatus Terryibacteriota</taxon>
    </lineage>
</organism>
<dbReference type="Gene3D" id="1.20.272.10">
    <property type="match status" value="1"/>
</dbReference>
<dbReference type="SUPFAM" id="SSF48019">
    <property type="entry name" value="post-AAA+ oligomerization domain-like"/>
    <property type="match status" value="1"/>
</dbReference>
<dbReference type="GO" id="GO:0006261">
    <property type="term" value="P:DNA-templated DNA replication"/>
    <property type="evidence" value="ECO:0007669"/>
    <property type="project" value="TreeGrafter"/>
</dbReference>
<dbReference type="GO" id="GO:0009360">
    <property type="term" value="C:DNA polymerase III complex"/>
    <property type="evidence" value="ECO:0007669"/>
    <property type="project" value="InterPro"/>
</dbReference>
<comment type="similarity">
    <text evidence="1 11">Belongs to the DnaX/STICHEL family.</text>
</comment>
<dbReference type="GO" id="GO:0046872">
    <property type="term" value="F:metal ion binding"/>
    <property type="evidence" value="ECO:0007669"/>
    <property type="project" value="UniProtKB-KW"/>
</dbReference>
<dbReference type="FunFam" id="1.10.8.60:FF:000013">
    <property type="entry name" value="DNA polymerase III subunit gamma/tau"/>
    <property type="match status" value="1"/>
</dbReference>
<dbReference type="PANTHER" id="PTHR11669">
    <property type="entry name" value="REPLICATION FACTOR C / DNA POLYMERASE III GAMMA-TAU SUBUNIT"/>
    <property type="match status" value="1"/>
</dbReference>
<dbReference type="InterPro" id="IPR008921">
    <property type="entry name" value="DNA_pol3_clamp-load_cplx_C"/>
</dbReference>
<evidence type="ECO:0000313" key="14">
    <source>
        <dbReference type="Proteomes" id="UP000177629"/>
    </source>
</evidence>
<evidence type="ECO:0000256" key="3">
    <source>
        <dbReference type="ARBA" id="ARBA00022695"/>
    </source>
</evidence>
<proteinExistence type="inferred from homology"/>
<dbReference type="Pfam" id="PF13177">
    <property type="entry name" value="DNA_pol3_delta2"/>
    <property type="match status" value="1"/>
</dbReference>
<dbReference type="SUPFAM" id="SSF52540">
    <property type="entry name" value="P-loop containing nucleoside triphosphate hydrolases"/>
    <property type="match status" value="1"/>
</dbReference>
<evidence type="ECO:0000256" key="8">
    <source>
        <dbReference type="ARBA" id="ARBA00022840"/>
    </source>
</evidence>
<name>A0A1G2PIL4_9BACT</name>
<dbReference type="NCBIfam" id="NF004046">
    <property type="entry name" value="PRK05563.1"/>
    <property type="match status" value="1"/>
</dbReference>
<keyword evidence="9 11" id="KW-0239">DNA-directed DNA polymerase</keyword>
<keyword evidence="4 11" id="KW-0235">DNA replication</keyword>
<comment type="function">
    <text evidence="11">DNA polymerase III is a complex, multichain enzyme responsible for most of the replicative synthesis in bacteria. This DNA polymerase also exhibits 3' to 5' exonuclease activity.</text>
</comment>
<dbReference type="EC" id="2.7.7.7" evidence="11"/>
<dbReference type="Pfam" id="PF12169">
    <property type="entry name" value="DNA_pol3_gamma3"/>
    <property type="match status" value="1"/>
</dbReference>
<keyword evidence="6 11" id="KW-0547">Nucleotide-binding</keyword>
<evidence type="ECO:0000256" key="2">
    <source>
        <dbReference type="ARBA" id="ARBA00022679"/>
    </source>
</evidence>
<dbReference type="FunFam" id="3.40.50.300:FF:000014">
    <property type="entry name" value="DNA polymerase III subunit gamma/tau"/>
    <property type="match status" value="1"/>
</dbReference>
<dbReference type="EMBL" id="MHSS01000008">
    <property type="protein sequence ID" value="OHA48113.1"/>
    <property type="molecule type" value="Genomic_DNA"/>
</dbReference>
<dbReference type="GO" id="GO:0003677">
    <property type="term" value="F:DNA binding"/>
    <property type="evidence" value="ECO:0007669"/>
    <property type="project" value="InterPro"/>
</dbReference>
<evidence type="ECO:0000256" key="4">
    <source>
        <dbReference type="ARBA" id="ARBA00022705"/>
    </source>
</evidence>
<dbReference type="InterPro" id="IPR012763">
    <property type="entry name" value="DNA_pol_III_sug/sutau_N"/>
</dbReference>
<dbReference type="InterPro" id="IPR022754">
    <property type="entry name" value="DNA_pol_III_gamma-3"/>
</dbReference>
<protein>
    <recommendedName>
        <fullName evidence="11">DNA polymerase III subunit gamma/tau</fullName>
        <ecNumber evidence="11">2.7.7.7</ecNumber>
    </recommendedName>
</protein>
<dbReference type="AlphaFoldDB" id="A0A1G2PIL4"/>
<dbReference type="CDD" id="cd00009">
    <property type="entry name" value="AAA"/>
    <property type="match status" value="1"/>
</dbReference>
<keyword evidence="2 11" id="KW-0808">Transferase</keyword>
<evidence type="ECO:0000259" key="12">
    <source>
        <dbReference type="SMART" id="SM00382"/>
    </source>
</evidence>
<evidence type="ECO:0000256" key="9">
    <source>
        <dbReference type="ARBA" id="ARBA00022932"/>
    </source>
</evidence>
<evidence type="ECO:0000256" key="6">
    <source>
        <dbReference type="ARBA" id="ARBA00022741"/>
    </source>
</evidence>
<dbReference type="Gene3D" id="3.40.50.300">
    <property type="entry name" value="P-loop containing nucleotide triphosphate hydrolases"/>
    <property type="match status" value="1"/>
</dbReference>
<dbReference type="CDD" id="cd18137">
    <property type="entry name" value="HLD_clamp_pol_III_gamma_tau"/>
    <property type="match status" value="1"/>
</dbReference>
<dbReference type="STRING" id="1802362.A2806_00540"/>
<comment type="catalytic activity">
    <reaction evidence="10 11">
        <text>DNA(n) + a 2'-deoxyribonucleoside 5'-triphosphate = DNA(n+1) + diphosphate</text>
        <dbReference type="Rhea" id="RHEA:22508"/>
        <dbReference type="Rhea" id="RHEA-COMP:17339"/>
        <dbReference type="Rhea" id="RHEA-COMP:17340"/>
        <dbReference type="ChEBI" id="CHEBI:33019"/>
        <dbReference type="ChEBI" id="CHEBI:61560"/>
        <dbReference type="ChEBI" id="CHEBI:173112"/>
        <dbReference type="EC" id="2.7.7.7"/>
    </reaction>
</comment>
<sequence length="384" mass="41564">MALVLYRKYRPKSFNELVGQEHIVTTLTNALAANRVGHAYLFAGPRGTGKTTVARLLAKAVVCEESGDRGQGTGYRGQGAGFTEACNVCIHCAAILEGKHPDLVEIDAASNRGIDEIRQLKESVRVAPMQARMKIYIIDETHMLTEPAFNALLKTIEEPPAHALFILATTEINKVPATIQSRTQRFDFKTIPLPQIVGRLGTIVAAEQVKVSLEALELIAQTADGSIRDAESMLEQVLAFSQGAIGAQETIAILGLADTALVQAIAEALSKKDSGKAIAIINDAVSRGVDALHLTAGLASYLRDILLLSIDPKLKELLLRRASTTYVDTAQKHANAFLPEELTTMIPQIIDALELAKRSPVPQLPLELALITIMQKHPVSFNEK</sequence>
<evidence type="ECO:0000256" key="1">
    <source>
        <dbReference type="ARBA" id="ARBA00006360"/>
    </source>
</evidence>
<dbReference type="Proteomes" id="UP000177629">
    <property type="component" value="Unassembled WGS sequence"/>
</dbReference>
<comment type="subunit">
    <text evidence="11">DNA polymerase III contains a core (composed of alpha, epsilon and theta chains) that associates with a tau subunit. This core dimerizes to form the POLIII' complex. PolIII' associates with the gamma complex (composed of gamma, delta, delta', psi and chi chains) and with the beta chain to form the complete DNA polymerase III complex.</text>
</comment>
<dbReference type="NCBIfam" id="TIGR02397">
    <property type="entry name" value="dnaX_nterm"/>
    <property type="match status" value="1"/>
</dbReference>
<evidence type="ECO:0000256" key="7">
    <source>
        <dbReference type="ARBA" id="ARBA00022833"/>
    </source>
</evidence>
<dbReference type="InterPro" id="IPR003593">
    <property type="entry name" value="AAA+_ATPase"/>
</dbReference>
<dbReference type="GO" id="GO:0005524">
    <property type="term" value="F:ATP binding"/>
    <property type="evidence" value="ECO:0007669"/>
    <property type="project" value="UniProtKB-KW"/>
</dbReference>
<keyword evidence="7" id="KW-0862">Zinc</keyword>
<gene>
    <name evidence="11" type="primary">dnaX</name>
    <name evidence="13" type="ORF">A2806_00540</name>
</gene>
<evidence type="ECO:0000256" key="10">
    <source>
        <dbReference type="ARBA" id="ARBA00049244"/>
    </source>
</evidence>
<accession>A0A1G2PIL4</accession>
<keyword evidence="8 11" id="KW-0067">ATP-binding</keyword>
<evidence type="ECO:0000256" key="11">
    <source>
        <dbReference type="RuleBase" id="RU364063"/>
    </source>
</evidence>
<feature type="domain" description="AAA+ ATPase" evidence="12">
    <location>
        <begin position="36"/>
        <end position="192"/>
    </location>
</feature>
<dbReference type="Pfam" id="PF22608">
    <property type="entry name" value="DNAX_ATPase_lid"/>
    <property type="match status" value="1"/>
</dbReference>
<dbReference type="InterPro" id="IPR050238">
    <property type="entry name" value="DNA_Rep/Repair_Clamp_Loader"/>
</dbReference>
<evidence type="ECO:0000256" key="5">
    <source>
        <dbReference type="ARBA" id="ARBA00022723"/>
    </source>
</evidence>
<dbReference type="GO" id="GO:0003887">
    <property type="term" value="F:DNA-directed DNA polymerase activity"/>
    <property type="evidence" value="ECO:0007669"/>
    <property type="project" value="UniProtKB-KW"/>
</dbReference>
<comment type="caution">
    <text evidence="13">The sequence shown here is derived from an EMBL/GenBank/DDBJ whole genome shotgun (WGS) entry which is preliminary data.</text>
</comment>